<evidence type="ECO:0000313" key="5">
    <source>
        <dbReference type="Proteomes" id="UP000078532"/>
    </source>
</evidence>
<comment type="caution">
    <text evidence="4">The sequence shown here is derived from an EMBL/GenBank/DDBJ whole genome shotgun (WGS) entry which is preliminary data.</text>
</comment>
<dbReference type="InterPro" id="IPR046342">
    <property type="entry name" value="CBS_dom_sf"/>
</dbReference>
<evidence type="ECO:0000256" key="2">
    <source>
        <dbReference type="PROSITE-ProRule" id="PRU00703"/>
    </source>
</evidence>
<evidence type="ECO:0000259" key="3">
    <source>
        <dbReference type="PROSITE" id="PS51371"/>
    </source>
</evidence>
<evidence type="ECO:0000313" key="4">
    <source>
        <dbReference type="EMBL" id="OAT80817.1"/>
    </source>
</evidence>
<dbReference type="InterPro" id="IPR000644">
    <property type="entry name" value="CBS_dom"/>
</dbReference>
<dbReference type="OrthoDB" id="1787337at2"/>
<dbReference type="Gene3D" id="3.10.580.10">
    <property type="entry name" value="CBS-domain"/>
    <property type="match status" value="1"/>
</dbReference>
<accession>A0A1B7LD21</accession>
<dbReference type="PROSITE" id="PS51371">
    <property type="entry name" value="CBS"/>
    <property type="match status" value="2"/>
</dbReference>
<dbReference type="InterPro" id="IPR051257">
    <property type="entry name" value="Diverse_CBS-Domain"/>
</dbReference>
<dbReference type="Proteomes" id="UP000078532">
    <property type="component" value="Unassembled WGS sequence"/>
</dbReference>
<proteinExistence type="predicted"/>
<dbReference type="PANTHER" id="PTHR43080">
    <property type="entry name" value="CBS DOMAIN-CONTAINING PROTEIN CBSX3, MITOCHONDRIAL"/>
    <property type="match status" value="1"/>
</dbReference>
<dbReference type="Pfam" id="PF00571">
    <property type="entry name" value="CBS"/>
    <property type="match status" value="2"/>
</dbReference>
<dbReference type="PANTHER" id="PTHR43080:SF2">
    <property type="entry name" value="CBS DOMAIN-CONTAINING PROTEIN"/>
    <property type="match status" value="1"/>
</dbReference>
<dbReference type="AlphaFoldDB" id="A0A1B7LD21"/>
<sequence length="164" mass="18630">MPSDRRVREIMVSLRDYSAVQAEAPLAEAIRALRESLHQEGRVWYGFHSVLVLDHRQQLVGLLTLRSLLRAIELAELRHDSQLKGSSWGWYYANRVQKNSGLRVKDIMRPLTLATVESEETVFQAAVKMVAHRVNSLPVLEKGRVTGIVRTIDVFQVIGELLSD</sequence>
<keyword evidence="5" id="KW-1185">Reference proteome</keyword>
<gene>
    <name evidence="4" type="ORF">A6M21_12560</name>
</gene>
<dbReference type="EMBL" id="LYVF01000172">
    <property type="protein sequence ID" value="OAT80817.1"/>
    <property type="molecule type" value="Genomic_DNA"/>
</dbReference>
<keyword evidence="1 2" id="KW-0129">CBS domain</keyword>
<feature type="domain" description="CBS" evidence="3">
    <location>
        <begin position="11"/>
        <end position="81"/>
    </location>
</feature>
<organism evidence="4 5">
    <name type="scientific">Desulfotomaculum copahuensis</name>
    <dbReference type="NCBI Taxonomy" id="1838280"/>
    <lineage>
        <taxon>Bacteria</taxon>
        <taxon>Bacillati</taxon>
        <taxon>Bacillota</taxon>
        <taxon>Clostridia</taxon>
        <taxon>Eubacteriales</taxon>
        <taxon>Desulfotomaculaceae</taxon>
        <taxon>Desulfotomaculum</taxon>
    </lineage>
</organism>
<dbReference type="RefSeq" id="WP_066669361.1">
    <property type="nucleotide sequence ID" value="NZ_LYVF01000172.1"/>
</dbReference>
<name>A0A1B7LD21_9FIRM</name>
<protein>
    <recommendedName>
        <fullName evidence="3">CBS domain-containing protein</fullName>
    </recommendedName>
</protein>
<dbReference type="STRING" id="1838280.A6M21_12560"/>
<feature type="domain" description="CBS" evidence="3">
    <location>
        <begin position="108"/>
        <end position="164"/>
    </location>
</feature>
<evidence type="ECO:0000256" key="1">
    <source>
        <dbReference type="ARBA" id="ARBA00023122"/>
    </source>
</evidence>
<dbReference type="SMART" id="SM00116">
    <property type="entry name" value="CBS"/>
    <property type="match status" value="2"/>
</dbReference>
<dbReference type="SUPFAM" id="SSF54631">
    <property type="entry name" value="CBS-domain pair"/>
    <property type="match status" value="1"/>
</dbReference>
<reference evidence="4 5" key="1">
    <citation type="submission" date="2016-04" db="EMBL/GenBank/DDBJ databases">
        <authorList>
            <person name="Evans L.H."/>
            <person name="Alamgir A."/>
            <person name="Owens N."/>
            <person name="Weber N.D."/>
            <person name="Virtaneva K."/>
            <person name="Barbian K."/>
            <person name="Babar A."/>
            <person name="Rosenke K."/>
        </authorList>
    </citation>
    <scope>NUCLEOTIDE SEQUENCE [LARGE SCALE GENOMIC DNA]</scope>
    <source>
        <strain evidence="4 5">LMa1</strain>
    </source>
</reference>